<proteinExistence type="inferred from homology"/>
<dbReference type="Pfam" id="PF00004">
    <property type="entry name" value="AAA"/>
    <property type="match status" value="1"/>
</dbReference>
<evidence type="ECO:0000256" key="1">
    <source>
        <dbReference type="ARBA" id="ARBA00004123"/>
    </source>
</evidence>
<dbReference type="PANTHER" id="PTHR46765">
    <property type="entry name" value="P-LOOP CONTAINING NUCLEOSIDE TRIPHOSPHATE HYDROLASES SUPERFAMILY PROTEIN"/>
    <property type="match status" value="1"/>
</dbReference>
<feature type="domain" description="AAA+ ATPase" evidence="11">
    <location>
        <begin position="341"/>
        <end position="514"/>
    </location>
</feature>
<keyword evidence="13" id="KW-1185">Reference proteome</keyword>
<keyword evidence="7" id="KW-0539">Nucleus</keyword>
<dbReference type="GO" id="GO:0016887">
    <property type="term" value="F:ATP hydrolysis activity"/>
    <property type="evidence" value="ECO:0007669"/>
    <property type="project" value="InterPro"/>
</dbReference>
<reference evidence="12 13" key="1">
    <citation type="submission" date="2023-12" db="EMBL/GenBank/DDBJ databases">
        <title>A high-quality genome assembly for Dillenia turbinata (Dilleniales).</title>
        <authorList>
            <person name="Chanderbali A."/>
        </authorList>
    </citation>
    <scope>NUCLEOTIDE SEQUENCE [LARGE SCALE GENOMIC DNA]</scope>
    <source>
        <strain evidence="12">LSX21</strain>
        <tissue evidence="12">Leaf</tissue>
    </source>
</reference>
<dbReference type="InterPro" id="IPR003593">
    <property type="entry name" value="AAA+_ATPase"/>
</dbReference>
<feature type="region of interest" description="Disordered" evidence="10">
    <location>
        <begin position="450"/>
        <end position="471"/>
    </location>
</feature>
<dbReference type="GO" id="GO:0003677">
    <property type="term" value="F:DNA binding"/>
    <property type="evidence" value="ECO:0007669"/>
    <property type="project" value="UniProtKB-KW"/>
</dbReference>
<dbReference type="GO" id="GO:0005634">
    <property type="term" value="C:nucleus"/>
    <property type="evidence" value="ECO:0007669"/>
    <property type="project" value="UniProtKB-SubCell"/>
</dbReference>
<evidence type="ECO:0000256" key="2">
    <source>
        <dbReference type="ARBA" id="ARBA00011480"/>
    </source>
</evidence>
<dbReference type="Proteomes" id="UP001370490">
    <property type="component" value="Unassembled WGS sequence"/>
</dbReference>
<dbReference type="InterPro" id="IPR003959">
    <property type="entry name" value="ATPase_AAA_core"/>
</dbReference>
<dbReference type="InterPro" id="IPR053016">
    <property type="entry name" value="CTF18-RFC_complex"/>
</dbReference>
<keyword evidence="4" id="KW-0547">Nucleotide-binding</keyword>
<evidence type="ECO:0000313" key="13">
    <source>
        <dbReference type="Proteomes" id="UP001370490"/>
    </source>
</evidence>
<evidence type="ECO:0000256" key="4">
    <source>
        <dbReference type="ARBA" id="ARBA00022741"/>
    </source>
</evidence>
<keyword evidence="6" id="KW-0238">DNA-binding</keyword>
<organism evidence="12 13">
    <name type="scientific">Dillenia turbinata</name>
    <dbReference type="NCBI Taxonomy" id="194707"/>
    <lineage>
        <taxon>Eukaryota</taxon>
        <taxon>Viridiplantae</taxon>
        <taxon>Streptophyta</taxon>
        <taxon>Embryophyta</taxon>
        <taxon>Tracheophyta</taxon>
        <taxon>Spermatophyta</taxon>
        <taxon>Magnoliopsida</taxon>
        <taxon>eudicotyledons</taxon>
        <taxon>Gunneridae</taxon>
        <taxon>Pentapetalae</taxon>
        <taxon>Dilleniales</taxon>
        <taxon>Dilleniaceae</taxon>
        <taxon>Dillenia</taxon>
    </lineage>
</organism>
<dbReference type="PANTHER" id="PTHR46765:SF1">
    <property type="entry name" value="P-LOOP CONTAINING NUCLEOSIDE TRIPHOSPHATE HYDROLASES SUPERFAMILY PROTEIN"/>
    <property type="match status" value="1"/>
</dbReference>
<gene>
    <name evidence="12" type="ORF">RJ641_021575</name>
</gene>
<comment type="similarity">
    <text evidence="9">Belongs to the activator 1 small subunits family. CTF18 subfamily.</text>
</comment>
<dbReference type="CDD" id="cd18140">
    <property type="entry name" value="HLD_clamp_RFC"/>
    <property type="match status" value="1"/>
</dbReference>
<protein>
    <submittedName>
        <fullName evidence="12">ATPase, AAA-type, core</fullName>
    </submittedName>
</protein>
<keyword evidence="8" id="KW-0131">Cell cycle</keyword>
<evidence type="ECO:0000256" key="8">
    <source>
        <dbReference type="ARBA" id="ARBA00023306"/>
    </source>
</evidence>
<keyword evidence="5" id="KW-0067">ATP-binding</keyword>
<evidence type="ECO:0000256" key="7">
    <source>
        <dbReference type="ARBA" id="ARBA00023242"/>
    </source>
</evidence>
<feature type="compositionally biased region" description="Polar residues" evidence="10">
    <location>
        <begin position="901"/>
        <end position="928"/>
    </location>
</feature>
<comment type="subcellular location">
    <subcellularLocation>
        <location evidence="1">Nucleus</location>
    </subcellularLocation>
</comment>
<evidence type="ECO:0000313" key="12">
    <source>
        <dbReference type="EMBL" id="KAK6914254.1"/>
    </source>
</evidence>
<dbReference type="InterPro" id="IPR047854">
    <property type="entry name" value="RFC_lid"/>
</dbReference>
<evidence type="ECO:0000256" key="10">
    <source>
        <dbReference type="SAM" id="MobiDB-lite"/>
    </source>
</evidence>
<feature type="region of interest" description="Disordered" evidence="10">
    <location>
        <begin position="293"/>
        <end position="321"/>
    </location>
</feature>
<dbReference type="CDD" id="cd00009">
    <property type="entry name" value="AAA"/>
    <property type="match status" value="1"/>
</dbReference>
<evidence type="ECO:0000256" key="9">
    <source>
        <dbReference type="ARBA" id="ARBA00043975"/>
    </source>
</evidence>
<dbReference type="Gene3D" id="3.40.50.300">
    <property type="entry name" value="P-loop containing nucleotide triphosphate hydrolases"/>
    <property type="match status" value="1"/>
</dbReference>
<feature type="compositionally biased region" description="Basic residues" evidence="10">
    <location>
        <begin position="293"/>
        <end position="302"/>
    </location>
</feature>
<comment type="caution">
    <text evidence="12">The sequence shown here is derived from an EMBL/GenBank/DDBJ whole genome shotgun (WGS) entry which is preliminary data.</text>
</comment>
<keyword evidence="3" id="KW-0235">DNA replication</keyword>
<evidence type="ECO:0000256" key="3">
    <source>
        <dbReference type="ARBA" id="ARBA00022705"/>
    </source>
</evidence>
<name>A0AAN8UK45_9MAGN</name>
<feature type="region of interest" description="Disordered" evidence="10">
    <location>
        <begin position="1"/>
        <end position="111"/>
    </location>
</feature>
<sequence>MEFDMDIPLPDELEWLESNSHLQDYYEDEEQQPQFYPPEEDEEEEEEEKRHQNQNPKPSLQIPPKPNQPSISVPEHQINAKKRFRLDGSEALNPEDDAHEKRTRSDSAELEIDEDWLPPPRETIEVEPEPVEFVTKEKSISRYASEIDGDWIPVTGLNGDRVYAKLCRFEDYSLEKFDRRAQSLGLLSQPINLLMQKVEQEAFAKALQESSENQNDIIITETSTVKEELWVDKYAPNSFTELLSDEQTNREVLSWLKQWDSSVFGAEIRETADEVLSALRRYSSFVQHKRPSSIGFSRKHGRPSISKEGPLHSNGLDQDNRSQDGILEFQNKKSRLTGPPEKKVLLLCGPPGLGKTTLAHVAAKHCGYHVVEINASDDRSSSTIEAKILDVVQMNSVMANSKPKCLVIDEIDGSLGDGKGAVDVIVKMMANVRKNNDLVLQVTAERKSDLGKENVTKEGKPGRSSSKKGHKTALLSRPVICICNDLYARTLRQLRQVANKNGRVKGSMYLFNPLRVVLLAGKLKYICGREGVNTCSIALTALADYTECDIRSCLNTLQFLSKKKETLNMLDIGSQVVGRKDISKGVFDIWRELTLASIPAPSPIGGHSLQIFQKKKMKVERQSERCYSSMSNKFDFLHSLISNRGDFEVILDGIHENMLQLCYHDPVMRKTVKCFNELGVSDIVHQYVMRTHQMSIYVYQPAIAIAVHNMVAQVEKPIIEWPKSFLRYQTNLMAKMDILKSWISNISPCISRHLSTKSFVEETVSHLLHLLSPPTLRPVALHLLSEKERHEMDQLVSTMVSYSITYKNTKPETSHSVLRHEETLDASALVFEPPIADFIGYKDYRPGHFLLASAMKKVLVHEVEKQKILQKGAAKCVHPSDELNKEKKSSPGERNQRADSAKSNCVGASNMGSNSNSRQHTDTSYIVASSMGNLNSATAGLKQQSNENAKKPLKSSSSFFERFIKGFTNAVKRP</sequence>
<dbReference type="AlphaFoldDB" id="A0AAN8UK45"/>
<evidence type="ECO:0000259" key="11">
    <source>
        <dbReference type="SMART" id="SM00382"/>
    </source>
</evidence>
<feature type="compositionally biased region" description="Basic and acidic residues" evidence="10">
    <location>
        <begin position="878"/>
        <end position="900"/>
    </location>
</feature>
<dbReference type="Gene3D" id="1.10.8.60">
    <property type="match status" value="1"/>
</dbReference>
<feature type="compositionally biased region" description="Basic and acidic residues" evidence="10">
    <location>
        <begin position="450"/>
        <end position="461"/>
    </location>
</feature>
<feature type="compositionally biased region" description="Acidic residues" evidence="10">
    <location>
        <begin position="1"/>
        <end position="15"/>
    </location>
</feature>
<feature type="non-terminal residue" evidence="12">
    <location>
        <position position="974"/>
    </location>
</feature>
<feature type="compositionally biased region" description="Basic and acidic residues" evidence="10">
    <location>
        <begin position="96"/>
        <end position="107"/>
    </location>
</feature>
<evidence type="ECO:0000256" key="6">
    <source>
        <dbReference type="ARBA" id="ARBA00023125"/>
    </source>
</evidence>
<dbReference type="SUPFAM" id="SSF52540">
    <property type="entry name" value="P-loop containing nucleoside triphosphate hydrolases"/>
    <property type="match status" value="1"/>
</dbReference>
<dbReference type="EMBL" id="JBAMMX010000026">
    <property type="protein sequence ID" value="KAK6914254.1"/>
    <property type="molecule type" value="Genomic_DNA"/>
</dbReference>
<feature type="region of interest" description="Disordered" evidence="10">
    <location>
        <begin position="870"/>
        <end position="928"/>
    </location>
</feature>
<feature type="compositionally biased region" description="Acidic residues" evidence="10">
    <location>
        <begin position="38"/>
        <end position="47"/>
    </location>
</feature>
<evidence type="ECO:0000256" key="5">
    <source>
        <dbReference type="ARBA" id="ARBA00022840"/>
    </source>
</evidence>
<dbReference type="InterPro" id="IPR027417">
    <property type="entry name" value="P-loop_NTPase"/>
</dbReference>
<dbReference type="GO" id="GO:0005524">
    <property type="term" value="F:ATP binding"/>
    <property type="evidence" value="ECO:0007669"/>
    <property type="project" value="UniProtKB-KW"/>
</dbReference>
<accession>A0AAN8UK45</accession>
<dbReference type="GO" id="GO:0006260">
    <property type="term" value="P:DNA replication"/>
    <property type="evidence" value="ECO:0007669"/>
    <property type="project" value="UniProtKB-KW"/>
</dbReference>
<comment type="subunit">
    <text evidence="2">Heterotetramer of subunits RFC2, RFC3, RFC4 and RFC5 that can form a complex with RFC1.</text>
</comment>
<dbReference type="SMART" id="SM00382">
    <property type="entry name" value="AAA"/>
    <property type="match status" value="1"/>
</dbReference>